<name>A0A292Q3W0_9PEZI</name>
<evidence type="ECO:0000256" key="1">
    <source>
        <dbReference type="ARBA" id="ARBA00022737"/>
    </source>
</evidence>
<feature type="repeat" description="ANK" evidence="3">
    <location>
        <begin position="187"/>
        <end position="211"/>
    </location>
</feature>
<feature type="repeat" description="ANK" evidence="3">
    <location>
        <begin position="289"/>
        <end position="321"/>
    </location>
</feature>
<dbReference type="PANTHER" id="PTHR24198">
    <property type="entry name" value="ANKYRIN REPEAT AND PROTEIN KINASE DOMAIN-CONTAINING PROTEIN"/>
    <property type="match status" value="1"/>
</dbReference>
<sequence length="417" mass="45857">MPLSLLDLPNEMALGIADELPPGDINSLMQTHPQFAYFLAPALMKSACSAGYCNYGKKALFRAANRADHSTVKRLISYGLLDHVGRGVLVDALLYVDETGICTLLECGVEANVLNEDNMTPLCAAAITGNTPAVRLLAARDDININAKSQHLIKDTVLHLAAVGGHLDIVQFLLSRPELIRDVRDLLGWSPLHRACRNGRPEVVQCLLEDGGFTVTTPDRRGDSPLHLAAENGNEEVVIRLLQDPRTVVNQRGNWGRTPLLTAVISQNLEIIRVLLEDPRTDVNIQSDTGWTPLISAIKTKDFKLVRMLVTQGRDIDLDVKGIGTASPLHIATMYGQYDTVELLLNHGANPNVEDHRGDSPFVLAVNGGHEKIVRLFLSRGCVDLEKLDNSKMSVRLFKERYIYGIVRTLDQILGMA</sequence>
<evidence type="ECO:0000313" key="5">
    <source>
        <dbReference type="Proteomes" id="UP001412239"/>
    </source>
</evidence>
<feature type="repeat" description="ANK" evidence="3">
    <location>
        <begin position="221"/>
        <end position="254"/>
    </location>
</feature>
<dbReference type="AlphaFoldDB" id="A0A292Q3W0"/>
<dbReference type="PRINTS" id="PR01415">
    <property type="entry name" value="ANKYRIN"/>
</dbReference>
<reference evidence="4" key="1">
    <citation type="submission" date="2015-10" db="EMBL/GenBank/DDBJ databases">
        <authorList>
            <person name="Regsiter A."/>
            <person name="william w."/>
        </authorList>
    </citation>
    <scope>NUCLEOTIDE SEQUENCE</scope>
    <source>
        <strain evidence="4">Montdore</strain>
    </source>
</reference>
<keyword evidence="1" id="KW-0677">Repeat</keyword>
<dbReference type="InterPro" id="IPR036770">
    <property type="entry name" value="Ankyrin_rpt-contain_sf"/>
</dbReference>
<dbReference type="InterPro" id="IPR002110">
    <property type="entry name" value="Ankyrin_rpt"/>
</dbReference>
<dbReference type="PROSITE" id="PS50297">
    <property type="entry name" value="ANK_REP_REGION"/>
    <property type="match status" value="4"/>
</dbReference>
<dbReference type="Gene3D" id="1.25.40.20">
    <property type="entry name" value="Ankyrin repeat-containing domain"/>
    <property type="match status" value="3"/>
</dbReference>
<dbReference type="PROSITE" id="PS50088">
    <property type="entry name" value="ANK_REPEAT"/>
    <property type="match status" value="4"/>
</dbReference>
<dbReference type="PANTHER" id="PTHR24198:SF165">
    <property type="entry name" value="ANKYRIN REPEAT-CONTAINING PROTEIN-RELATED"/>
    <property type="match status" value="1"/>
</dbReference>
<proteinExistence type="predicted"/>
<organism evidence="4 5">
    <name type="scientific">Tuber aestivum</name>
    <name type="common">summer truffle</name>
    <dbReference type="NCBI Taxonomy" id="59557"/>
    <lineage>
        <taxon>Eukaryota</taxon>
        <taxon>Fungi</taxon>
        <taxon>Dikarya</taxon>
        <taxon>Ascomycota</taxon>
        <taxon>Pezizomycotina</taxon>
        <taxon>Pezizomycetes</taxon>
        <taxon>Pezizales</taxon>
        <taxon>Tuberaceae</taxon>
        <taxon>Tuber</taxon>
    </lineage>
</organism>
<evidence type="ECO:0000313" key="4">
    <source>
        <dbReference type="EMBL" id="CUS14479.1"/>
    </source>
</evidence>
<evidence type="ECO:0000256" key="3">
    <source>
        <dbReference type="PROSITE-ProRule" id="PRU00023"/>
    </source>
</evidence>
<gene>
    <name evidence="4" type="ORF">GSTUAT00001356001</name>
</gene>
<keyword evidence="2 3" id="KW-0040">ANK repeat</keyword>
<dbReference type="SMART" id="SM00248">
    <property type="entry name" value="ANK"/>
    <property type="match status" value="9"/>
</dbReference>
<accession>A0A292Q3W0</accession>
<evidence type="ECO:0000256" key="2">
    <source>
        <dbReference type="ARBA" id="ARBA00023043"/>
    </source>
</evidence>
<keyword evidence="5" id="KW-1185">Reference proteome</keyword>
<dbReference type="Pfam" id="PF12796">
    <property type="entry name" value="Ank_2"/>
    <property type="match status" value="4"/>
</dbReference>
<dbReference type="SUPFAM" id="SSF48403">
    <property type="entry name" value="Ankyrin repeat"/>
    <property type="match status" value="2"/>
</dbReference>
<feature type="repeat" description="ANK" evidence="3">
    <location>
        <begin position="324"/>
        <end position="356"/>
    </location>
</feature>
<protein>
    <submittedName>
        <fullName evidence="4">Uncharacterized protein</fullName>
    </submittedName>
</protein>
<dbReference type="EMBL" id="LN890958">
    <property type="protein sequence ID" value="CUS14479.1"/>
    <property type="molecule type" value="Genomic_DNA"/>
</dbReference>
<dbReference type="Proteomes" id="UP001412239">
    <property type="component" value="Unassembled WGS sequence"/>
</dbReference>